<dbReference type="InterPro" id="IPR005320">
    <property type="entry name" value="Peptidase_S51"/>
</dbReference>
<dbReference type="RefSeq" id="WP_266009966.1">
    <property type="nucleotide sequence ID" value="NZ_JAPFQP010000001.1"/>
</dbReference>
<comment type="similarity">
    <text evidence="1">Belongs to the peptidase S51 family.</text>
</comment>
<dbReference type="GO" id="GO:0006508">
    <property type="term" value="P:proteolysis"/>
    <property type="evidence" value="ECO:0007669"/>
    <property type="project" value="UniProtKB-KW"/>
</dbReference>
<accession>A0AAE3SLZ3</accession>
<proteinExistence type="inferred from homology"/>
<dbReference type="InterPro" id="IPR029062">
    <property type="entry name" value="Class_I_gatase-like"/>
</dbReference>
<dbReference type="Pfam" id="PF03575">
    <property type="entry name" value="Peptidase_S51"/>
    <property type="match status" value="1"/>
</dbReference>
<gene>
    <name evidence="5" type="ORF">OO016_00270</name>
</gene>
<reference evidence="5" key="1">
    <citation type="submission" date="2022-11" db="EMBL/GenBank/DDBJ databases">
        <title>The characterization of three novel Bacteroidetes species and genomic analysis of their roles in tidal elemental geochemical cycles.</title>
        <authorList>
            <person name="Ma K.-J."/>
        </authorList>
    </citation>
    <scope>NUCLEOTIDE SEQUENCE</scope>
    <source>
        <strain evidence="5">M415</strain>
    </source>
</reference>
<dbReference type="EMBL" id="JAPFQP010000001">
    <property type="protein sequence ID" value="MCX2718019.1"/>
    <property type="molecule type" value="Genomic_DNA"/>
</dbReference>
<dbReference type="PANTHER" id="PTHR20842:SF0">
    <property type="entry name" value="ALPHA-ASPARTYL DIPEPTIDASE"/>
    <property type="match status" value="1"/>
</dbReference>
<dbReference type="GO" id="GO:0008236">
    <property type="term" value="F:serine-type peptidase activity"/>
    <property type="evidence" value="ECO:0007669"/>
    <property type="project" value="UniProtKB-KW"/>
</dbReference>
<evidence type="ECO:0000313" key="6">
    <source>
        <dbReference type="Proteomes" id="UP001207116"/>
    </source>
</evidence>
<evidence type="ECO:0000256" key="2">
    <source>
        <dbReference type="ARBA" id="ARBA00022670"/>
    </source>
</evidence>
<keyword evidence="4" id="KW-0720">Serine protease</keyword>
<name>A0AAE3SLZ3_9FLAO</name>
<dbReference type="CDD" id="cd03146">
    <property type="entry name" value="GAT1_Peptidase_E"/>
    <property type="match status" value="1"/>
</dbReference>
<protein>
    <submittedName>
        <fullName evidence="5">Peptidase E</fullName>
    </submittedName>
</protein>
<keyword evidence="2" id="KW-0645">Protease</keyword>
<keyword evidence="3" id="KW-0378">Hydrolase</keyword>
<dbReference type="Proteomes" id="UP001207116">
    <property type="component" value="Unassembled WGS sequence"/>
</dbReference>
<sequence length="237" mass="26549">MKRQIIALGGGGFSDEPENPLLDDYILKQSPKTNPKICFIGTASGDSEAYIQNFYKFFKSKACTPSNLALFYGHTDKIEEFILDQDILFVGGGNTRNMLVLWKEWGLDKIIRKAYNKGTILSGVSAGSICWFEQGLTDSVPNQLNTLNCLGFLKGSNCPHFDGEPKRQPVYRQEIANGRMKAGIACDDGVALHFVDEQLVRVISSQENKRAIRFEMKESLTESFLEPEFLHSTAHNQ</sequence>
<dbReference type="AlphaFoldDB" id="A0AAE3SLZ3"/>
<dbReference type="SUPFAM" id="SSF52317">
    <property type="entry name" value="Class I glutamine amidotransferase-like"/>
    <property type="match status" value="1"/>
</dbReference>
<comment type="caution">
    <text evidence="5">The sequence shown here is derived from an EMBL/GenBank/DDBJ whole genome shotgun (WGS) entry which is preliminary data.</text>
</comment>
<keyword evidence="6" id="KW-1185">Reference proteome</keyword>
<evidence type="ECO:0000256" key="1">
    <source>
        <dbReference type="ARBA" id="ARBA00006534"/>
    </source>
</evidence>
<dbReference type="Gene3D" id="3.40.50.880">
    <property type="match status" value="1"/>
</dbReference>
<dbReference type="PANTHER" id="PTHR20842">
    <property type="entry name" value="PROTEASE S51 ALPHA-ASPARTYL DIPEPTIDASE"/>
    <property type="match status" value="1"/>
</dbReference>
<organism evidence="5 6">
    <name type="scientific">Lentiprolixibacter aurantiacus</name>
    <dbReference type="NCBI Taxonomy" id="2993939"/>
    <lineage>
        <taxon>Bacteria</taxon>
        <taxon>Pseudomonadati</taxon>
        <taxon>Bacteroidota</taxon>
        <taxon>Flavobacteriia</taxon>
        <taxon>Flavobacteriales</taxon>
        <taxon>Flavobacteriaceae</taxon>
        <taxon>Lentiprolixibacter</taxon>
    </lineage>
</organism>
<evidence type="ECO:0000256" key="4">
    <source>
        <dbReference type="ARBA" id="ARBA00022825"/>
    </source>
</evidence>
<evidence type="ECO:0000313" key="5">
    <source>
        <dbReference type="EMBL" id="MCX2718019.1"/>
    </source>
</evidence>
<evidence type="ECO:0000256" key="3">
    <source>
        <dbReference type="ARBA" id="ARBA00022801"/>
    </source>
</evidence>